<comment type="catalytic activity">
    <reaction evidence="6 8">
        <text>(6S)-5,6,7,8-tetrahydrofolate + formate + ATP = (6R)-10-formyltetrahydrofolate + ADP + phosphate</text>
        <dbReference type="Rhea" id="RHEA:20221"/>
        <dbReference type="ChEBI" id="CHEBI:15740"/>
        <dbReference type="ChEBI" id="CHEBI:30616"/>
        <dbReference type="ChEBI" id="CHEBI:43474"/>
        <dbReference type="ChEBI" id="CHEBI:57453"/>
        <dbReference type="ChEBI" id="CHEBI:195366"/>
        <dbReference type="ChEBI" id="CHEBI:456216"/>
        <dbReference type="EC" id="6.3.4.3"/>
    </reaction>
</comment>
<evidence type="ECO:0000256" key="4">
    <source>
        <dbReference type="ARBA" id="ARBA00022741"/>
    </source>
</evidence>
<dbReference type="Gene3D" id="3.30.1510.10">
    <property type="entry name" value="Domain 2, N(10)-formyltetrahydrofolate synthetase"/>
    <property type="match status" value="1"/>
</dbReference>
<evidence type="ECO:0000256" key="8">
    <source>
        <dbReference type="HAMAP-Rule" id="MF_01543"/>
    </source>
</evidence>
<feature type="binding site" evidence="8">
    <location>
        <begin position="65"/>
        <end position="72"/>
    </location>
    <ligand>
        <name>ATP</name>
        <dbReference type="ChEBI" id="CHEBI:30616"/>
    </ligand>
</feature>
<protein>
    <recommendedName>
        <fullName evidence="8">Formate--tetrahydrofolate ligase</fullName>
        <ecNumber evidence="8">6.3.4.3</ecNumber>
    </recommendedName>
    <alternativeName>
        <fullName evidence="8">Formyltetrahydrofolate synthetase</fullName>
        <shortName evidence="8">FHS</shortName>
        <shortName evidence="8">FTHFS</shortName>
    </alternativeName>
</protein>
<dbReference type="PROSITE" id="PS00722">
    <property type="entry name" value="FTHFS_2"/>
    <property type="match status" value="1"/>
</dbReference>
<evidence type="ECO:0000256" key="1">
    <source>
        <dbReference type="ARBA" id="ARBA00004777"/>
    </source>
</evidence>
<evidence type="ECO:0000313" key="10">
    <source>
        <dbReference type="Proteomes" id="UP000824002"/>
    </source>
</evidence>
<proteinExistence type="inferred from homology"/>
<comment type="caution">
    <text evidence="9">The sequence shown here is derived from an EMBL/GenBank/DDBJ whole genome shotgun (WGS) entry which is preliminary data.</text>
</comment>
<dbReference type="EC" id="6.3.4.3" evidence="8"/>
<reference evidence="9" key="2">
    <citation type="journal article" date="2021" name="PeerJ">
        <title>Extensive microbial diversity within the chicken gut microbiome revealed by metagenomics and culture.</title>
        <authorList>
            <person name="Gilroy R."/>
            <person name="Ravi A."/>
            <person name="Getino M."/>
            <person name="Pursley I."/>
            <person name="Horton D.L."/>
            <person name="Alikhan N.F."/>
            <person name="Baker D."/>
            <person name="Gharbi K."/>
            <person name="Hall N."/>
            <person name="Watson M."/>
            <person name="Adriaenssens E.M."/>
            <person name="Foster-Nyarko E."/>
            <person name="Jarju S."/>
            <person name="Secka A."/>
            <person name="Antonio M."/>
            <person name="Oren A."/>
            <person name="Chaudhuri R.R."/>
            <person name="La Ragione R."/>
            <person name="Hildebrand F."/>
            <person name="Pallen M.J."/>
        </authorList>
    </citation>
    <scope>NUCLEOTIDE SEQUENCE</scope>
    <source>
        <strain evidence="9">CHK199-13235</strain>
    </source>
</reference>
<name>A0A9D1FN94_9FIRM</name>
<dbReference type="AlphaFoldDB" id="A0A9D1FN94"/>
<keyword evidence="4 8" id="KW-0547">Nucleotide-binding</keyword>
<reference evidence="9" key="1">
    <citation type="submission" date="2020-10" db="EMBL/GenBank/DDBJ databases">
        <authorList>
            <person name="Gilroy R."/>
        </authorList>
    </citation>
    <scope>NUCLEOTIDE SEQUENCE</scope>
    <source>
        <strain evidence="9">CHK199-13235</strain>
    </source>
</reference>
<dbReference type="InterPro" id="IPR027417">
    <property type="entry name" value="P-loop_NTPase"/>
</dbReference>
<keyword evidence="5 8" id="KW-0067">ATP-binding</keyword>
<evidence type="ECO:0000256" key="6">
    <source>
        <dbReference type="ARBA" id="ARBA00049033"/>
    </source>
</evidence>
<dbReference type="InterPro" id="IPR000559">
    <property type="entry name" value="Formate_THF_ligase"/>
</dbReference>
<sequence>MLTDIEIAQQAKLLPIREVAAKAGIPEEALEYYGKYKAKISEEYIRSMETAPDGKLILLTAINPTPAGEGKTTTSIGLGQALSKMGKKTMIALREPSLGPVFGIKGGAAGGGYAQAVPMEDINLHFTGDMHAITAANNLLCAMIDNHLQQGNALGIDPRRILFKRCLDMNDRALRYINVGLGGKVNGIPREDGFIITVASEIMAILCLADSLMDLKERIANILVAYTWDNKPVYARDLKAQGAMTVLLKDALKPNLVQTLENTPVLMHGGPFANIAHGCNSVQATKLAMKLADYTVTEAGFGSDLGAEKFFDIKCRKAGLKPDCVVVVATVRALKYNGGVAKADLNAENLDALKAGIVNLKAHVENMQKFGVPAVVAINRFPSDTEAELKVIDGCCKEMGVCYALSEVFAKGGEGGLELAQKVLETLETKESHFAPIYQLDLPVKEKIETIAREIYGAKDVAYSAGAEKSIAEINALGHGGLPICMAKTQYSLSDDPAKLGRPEGFTLHVSEVKLSAGAGFIVVLTGSIMTMPGLPKAPAAERIDIDENGVITGLF</sequence>
<dbReference type="GO" id="GO:0035999">
    <property type="term" value="P:tetrahydrofolate interconversion"/>
    <property type="evidence" value="ECO:0007669"/>
    <property type="project" value="UniProtKB-UniRule"/>
</dbReference>
<dbReference type="Proteomes" id="UP000824002">
    <property type="component" value="Unassembled WGS sequence"/>
</dbReference>
<organism evidence="9 10">
    <name type="scientific">Candidatus Merdivicinus excrementipullorum</name>
    <dbReference type="NCBI Taxonomy" id="2840867"/>
    <lineage>
        <taxon>Bacteria</taxon>
        <taxon>Bacillati</taxon>
        <taxon>Bacillota</taxon>
        <taxon>Clostridia</taxon>
        <taxon>Eubacteriales</taxon>
        <taxon>Oscillospiraceae</taxon>
        <taxon>Oscillospiraceae incertae sedis</taxon>
        <taxon>Candidatus Merdivicinus</taxon>
    </lineage>
</organism>
<evidence type="ECO:0000256" key="7">
    <source>
        <dbReference type="ARBA" id="ARBA00061363"/>
    </source>
</evidence>
<evidence type="ECO:0000256" key="2">
    <source>
        <dbReference type="ARBA" id="ARBA00022563"/>
    </source>
</evidence>
<dbReference type="CDD" id="cd00477">
    <property type="entry name" value="FTHFS"/>
    <property type="match status" value="1"/>
</dbReference>
<dbReference type="Pfam" id="PF01268">
    <property type="entry name" value="FTHFS"/>
    <property type="match status" value="1"/>
</dbReference>
<gene>
    <name evidence="8" type="primary">fhs</name>
    <name evidence="9" type="ORF">IAB51_07095</name>
</gene>
<evidence type="ECO:0000313" key="9">
    <source>
        <dbReference type="EMBL" id="HIS76563.1"/>
    </source>
</evidence>
<dbReference type="FunFam" id="3.10.410.10:FF:000001">
    <property type="entry name" value="Putative formate--tetrahydrofolate ligase"/>
    <property type="match status" value="1"/>
</dbReference>
<keyword evidence="2 8" id="KW-0554">One-carbon metabolism</keyword>
<evidence type="ECO:0000256" key="5">
    <source>
        <dbReference type="ARBA" id="ARBA00022840"/>
    </source>
</evidence>
<comment type="similarity">
    <text evidence="7 8">Belongs to the formate--tetrahydrofolate ligase family.</text>
</comment>
<dbReference type="GO" id="GO:0004329">
    <property type="term" value="F:formate-tetrahydrofolate ligase activity"/>
    <property type="evidence" value="ECO:0007669"/>
    <property type="project" value="UniProtKB-UniRule"/>
</dbReference>
<dbReference type="EMBL" id="DVJP01000047">
    <property type="protein sequence ID" value="HIS76563.1"/>
    <property type="molecule type" value="Genomic_DNA"/>
</dbReference>
<comment type="pathway">
    <text evidence="1 8">One-carbon metabolism; tetrahydrofolate interconversion.</text>
</comment>
<dbReference type="NCBIfam" id="NF010030">
    <property type="entry name" value="PRK13505.1"/>
    <property type="match status" value="1"/>
</dbReference>
<evidence type="ECO:0000256" key="3">
    <source>
        <dbReference type="ARBA" id="ARBA00022598"/>
    </source>
</evidence>
<dbReference type="Gene3D" id="3.40.50.300">
    <property type="entry name" value="P-loop containing nucleotide triphosphate hydrolases"/>
    <property type="match status" value="1"/>
</dbReference>
<dbReference type="PROSITE" id="PS00721">
    <property type="entry name" value="FTHFS_1"/>
    <property type="match status" value="1"/>
</dbReference>
<dbReference type="HAMAP" id="MF_01543">
    <property type="entry name" value="FTHFS"/>
    <property type="match status" value="1"/>
</dbReference>
<dbReference type="FunFam" id="3.30.1510.10:FF:000001">
    <property type="entry name" value="Formate--tetrahydrofolate ligase"/>
    <property type="match status" value="1"/>
</dbReference>
<dbReference type="SUPFAM" id="SSF52540">
    <property type="entry name" value="P-loop containing nucleoside triphosphate hydrolases"/>
    <property type="match status" value="1"/>
</dbReference>
<dbReference type="GO" id="GO:0005524">
    <property type="term" value="F:ATP binding"/>
    <property type="evidence" value="ECO:0007669"/>
    <property type="project" value="UniProtKB-UniRule"/>
</dbReference>
<dbReference type="Gene3D" id="3.10.410.10">
    <property type="entry name" value="Formyltetrahydrofolate synthetase, domain 3"/>
    <property type="match status" value="1"/>
</dbReference>
<dbReference type="InterPro" id="IPR020628">
    <property type="entry name" value="Formate_THF_ligase_CS"/>
</dbReference>
<accession>A0A9D1FN94</accession>
<keyword evidence="3 8" id="KW-0436">Ligase</keyword>